<dbReference type="EMBL" id="JAEMWZ010000302">
    <property type="protein sequence ID" value="KAG7126439.1"/>
    <property type="molecule type" value="Genomic_DNA"/>
</dbReference>
<evidence type="ECO:0000313" key="2">
    <source>
        <dbReference type="Proteomes" id="UP000689129"/>
    </source>
</evidence>
<sequence>MERLPLSWTALASVAIGSSEKQGFFVALPIRSDALLNALAEPLLDERSYVSLTGGTVFGGVTFSEYEQSSEWRMPGSRIEKVL</sequence>
<organism evidence="1 2">
    <name type="scientific">Verticillium longisporum</name>
    <name type="common">Verticillium dahliae var. longisporum</name>
    <dbReference type="NCBI Taxonomy" id="100787"/>
    <lineage>
        <taxon>Eukaryota</taxon>
        <taxon>Fungi</taxon>
        <taxon>Dikarya</taxon>
        <taxon>Ascomycota</taxon>
        <taxon>Pezizomycotina</taxon>
        <taxon>Sordariomycetes</taxon>
        <taxon>Hypocreomycetidae</taxon>
        <taxon>Glomerellales</taxon>
        <taxon>Plectosphaerellaceae</taxon>
        <taxon>Verticillium</taxon>
    </lineage>
</organism>
<name>A0A8I3ALG0_VERLO</name>
<dbReference type="AlphaFoldDB" id="A0A8I3ALG0"/>
<accession>A0A8I3ALG0</accession>
<protein>
    <submittedName>
        <fullName evidence="1">Uncharacterized protein</fullName>
    </submittedName>
</protein>
<dbReference type="Proteomes" id="UP000689129">
    <property type="component" value="Unassembled WGS sequence"/>
</dbReference>
<proteinExistence type="predicted"/>
<reference evidence="1" key="1">
    <citation type="journal article" date="2021" name="Mol. Plant Pathol.">
        <title>A 20-kb lineage-specific genomic region tames virulence in pathogenic amphidiploid Verticillium longisporum.</title>
        <authorList>
            <person name="Harting R."/>
            <person name="Starke J."/>
            <person name="Kusch H."/>
            <person name="Poggeler S."/>
            <person name="Maurus I."/>
            <person name="Schluter R."/>
            <person name="Landesfeind M."/>
            <person name="Bulla I."/>
            <person name="Nowrousian M."/>
            <person name="de Jonge R."/>
            <person name="Stahlhut G."/>
            <person name="Hoff K.J."/>
            <person name="Asshauer K.P."/>
            <person name="Thurmer A."/>
            <person name="Stanke M."/>
            <person name="Daniel R."/>
            <person name="Morgenstern B."/>
            <person name="Thomma B.P.H.J."/>
            <person name="Kronstad J.W."/>
            <person name="Braus-Stromeyer S.A."/>
            <person name="Braus G.H."/>
        </authorList>
    </citation>
    <scope>NUCLEOTIDE SEQUENCE</scope>
    <source>
        <strain evidence="1">Vl32</strain>
    </source>
</reference>
<gene>
    <name evidence="1" type="ORF">HYQ45_012866</name>
</gene>
<evidence type="ECO:0000313" key="1">
    <source>
        <dbReference type="EMBL" id="KAG7126439.1"/>
    </source>
</evidence>
<comment type="caution">
    <text evidence="1">The sequence shown here is derived from an EMBL/GenBank/DDBJ whole genome shotgun (WGS) entry which is preliminary data.</text>
</comment>